<keyword evidence="7" id="KW-0812">Transmembrane</keyword>
<dbReference type="SUPFAM" id="SSF56112">
    <property type="entry name" value="Protein kinase-like (PK-like)"/>
    <property type="match status" value="1"/>
</dbReference>
<dbReference type="PANTHER" id="PTHR43289:SF6">
    <property type="entry name" value="SERINE_THREONINE-PROTEIN KINASE NEKL-3"/>
    <property type="match status" value="1"/>
</dbReference>
<keyword evidence="3 9" id="KW-0418">Kinase</keyword>
<dbReference type="EMBL" id="CP071090">
    <property type="protein sequence ID" value="QSQ20963.1"/>
    <property type="molecule type" value="Genomic_DNA"/>
</dbReference>
<dbReference type="PROSITE" id="PS00109">
    <property type="entry name" value="PROTEIN_KINASE_TYR"/>
    <property type="match status" value="1"/>
</dbReference>
<accession>A0ABX7NXZ7</accession>
<dbReference type="PROSITE" id="PS00107">
    <property type="entry name" value="PROTEIN_KINASE_ATP"/>
    <property type="match status" value="1"/>
</dbReference>
<reference evidence="9 10" key="1">
    <citation type="submission" date="2021-02" db="EMBL/GenBank/DDBJ databases">
        <title>De Novo genome assembly of isolated myxobacteria.</title>
        <authorList>
            <person name="Stevens D.C."/>
        </authorList>
    </citation>
    <scope>NUCLEOTIDE SEQUENCE [LARGE SCALE GENOMIC DNA]</scope>
    <source>
        <strain evidence="10">SCPEA02</strain>
    </source>
</reference>
<evidence type="ECO:0000256" key="3">
    <source>
        <dbReference type="ARBA" id="ARBA00022777"/>
    </source>
</evidence>
<keyword evidence="4 5" id="KW-0067">ATP-binding</keyword>
<evidence type="ECO:0000256" key="7">
    <source>
        <dbReference type="SAM" id="Phobius"/>
    </source>
</evidence>
<keyword evidence="7" id="KW-0472">Membrane</keyword>
<feature type="region of interest" description="Disordered" evidence="6">
    <location>
        <begin position="573"/>
        <end position="596"/>
    </location>
</feature>
<evidence type="ECO:0000256" key="2">
    <source>
        <dbReference type="ARBA" id="ARBA00022741"/>
    </source>
</evidence>
<keyword evidence="10" id="KW-1185">Reference proteome</keyword>
<feature type="binding site" evidence="5">
    <location>
        <position position="49"/>
    </location>
    <ligand>
        <name>ATP</name>
        <dbReference type="ChEBI" id="CHEBI:30616"/>
    </ligand>
</feature>
<dbReference type="Proteomes" id="UP000662747">
    <property type="component" value="Chromosome"/>
</dbReference>
<evidence type="ECO:0000313" key="10">
    <source>
        <dbReference type="Proteomes" id="UP000662747"/>
    </source>
</evidence>
<feature type="transmembrane region" description="Helical" evidence="7">
    <location>
        <begin position="645"/>
        <end position="666"/>
    </location>
</feature>
<dbReference type="RefSeq" id="WP_206722542.1">
    <property type="nucleotide sequence ID" value="NZ_CP071090.1"/>
</dbReference>
<evidence type="ECO:0000259" key="8">
    <source>
        <dbReference type="PROSITE" id="PS50011"/>
    </source>
</evidence>
<dbReference type="GO" id="GO:0016301">
    <property type="term" value="F:kinase activity"/>
    <property type="evidence" value="ECO:0007669"/>
    <property type="project" value="UniProtKB-KW"/>
</dbReference>
<organism evidence="9 10">
    <name type="scientific">Pyxidicoccus parkwayensis</name>
    <dbReference type="NCBI Taxonomy" id="2813578"/>
    <lineage>
        <taxon>Bacteria</taxon>
        <taxon>Pseudomonadati</taxon>
        <taxon>Myxococcota</taxon>
        <taxon>Myxococcia</taxon>
        <taxon>Myxococcales</taxon>
        <taxon>Cystobacterineae</taxon>
        <taxon>Myxococcaceae</taxon>
        <taxon>Pyxidicoccus</taxon>
    </lineage>
</organism>
<dbReference type="Gene3D" id="1.10.510.10">
    <property type="entry name" value="Transferase(Phosphotransferase) domain 1"/>
    <property type="match status" value="1"/>
</dbReference>
<gene>
    <name evidence="9" type="ORF">JY651_37955</name>
</gene>
<dbReference type="InterPro" id="IPR008266">
    <property type="entry name" value="Tyr_kinase_AS"/>
</dbReference>
<keyword evidence="1" id="KW-0808">Transferase</keyword>
<evidence type="ECO:0000256" key="1">
    <source>
        <dbReference type="ARBA" id="ARBA00022679"/>
    </source>
</evidence>
<dbReference type="InterPro" id="IPR000719">
    <property type="entry name" value="Prot_kinase_dom"/>
</dbReference>
<proteinExistence type="predicted"/>
<evidence type="ECO:0000256" key="6">
    <source>
        <dbReference type="SAM" id="MobiDB-lite"/>
    </source>
</evidence>
<dbReference type="InterPro" id="IPR017441">
    <property type="entry name" value="Protein_kinase_ATP_BS"/>
</dbReference>
<dbReference type="PANTHER" id="PTHR43289">
    <property type="entry name" value="MITOGEN-ACTIVATED PROTEIN KINASE KINASE KINASE 20-RELATED"/>
    <property type="match status" value="1"/>
</dbReference>
<evidence type="ECO:0000256" key="5">
    <source>
        <dbReference type="PROSITE-ProRule" id="PRU10141"/>
    </source>
</evidence>
<evidence type="ECO:0000313" key="9">
    <source>
        <dbReference type="EMBL" id="QSQ20963.1"/>
    </source>
</evidence>
<feature type="domain" description="Protein kinase" evidence="8">
    <location>
        <begin position="19"/>
        <end position="288"/>
    </location>
</feature>
<dbReference type="Gene3D" id="3.30.200.20">
    <property type="entry name" value="Phosphorylase Kinase, domain 1"/>
    <property type="match status" value="1"/>
</dbReference>
<keyword evidence="2 5" id="KW-0547">Nucleotide-binding</keyword>
<sequence length="669" mass="70816">MARPVEPEPLEGPVRFGPYTLVRRIGAGGMGEVFLAREESLRRACVVKKVLPQLMADPRFVGRFRDEARVMVRLAHPNIARVYAMGEVDGQLYLSMEYVQGKTLSRLAYRLRQLGRTIPLGVLLHLGQRLCEGLSYAHDAKDEEGHPLHLVHRDLSPANVCLSYAGEVKIIDFGAAQSTLKQEETAPRVVIGNLTYMSPEQARKRFVDRRADVYAAGALLWELVAWKPLPQRGDPVERWRRAAYPTWEPAGKFRQGVPSSLDALLMRALSPEPEHRFPDAAALGAELARIKLKLTPGVGDKDIAKLMESAFPREKVAEENALVELLREDASRKRTEREVSAVVLTPPNALAFEHSGIDTPEDFVPEEPTRVGVQGAQRAPGAERNAPGKTAMYGVGARGADVVTEALDASKVSGAVSRGADSAVTESMSASKVAGAVARAADVATEAMDASRVAAAVNRAADGATEALDASKVAGAVARATEGATEAIDASKVAGAVARSTDAATEALDASKVAGAVTEAIDASKIPAVPKRGAGTATEAVDANKVLVAIAQAESARNSGARPVPMYPGEENTVTPLTSPRGAPVKPGAPRRTPRETQVGFGVDISQTVDAASVEARRMELVRAITGEGEAVEPPPRARLPGRRALLAAGIFAGACALGLGVAWALGHP</sequence>
<evidence type="ECO:0000256" key="4">
    <source>
        <dbReference type="ARBA" id="ARBA00022840"/>
    </source>
</evidence>
<dbReference type="Pfam" id="PF00069">
    <property type="entry name" value="Pkinase"/>
    <property type="match status" value="1"/>
</dbReference>
<name>A0ABX7NXZ7_9BACT</name>
<dbReference type="CDD" id="cd14014">
    <property type="entry name" value="STKc_PknB_like"/>
    <property type="match status" value="1"/>
</dbReference>
<protein>
    <submittedName>
        <fullName evidence="9">Protein kinase</fullName>
    </submittedName>
</protein>
<dbReference type="PROSITE" id="PS50011">
    <property type="entry name" value="PROTEIN_KINASE_DOM"/>
    <property type="match status" value="1"/>
</dbReference>
<keyword evidence="7" id="KW-1133">Transmembrane helix</keyword>
<dbReference type="InterPro" id="IPR011009">
    <property type="entry name" value="Kinase-like_dom_sf"/>
</dbReference>